<keyword evidence="2 5" id="KW-0863">Zinc-finger</keyword>
<comment type="caution">
    <text evidence="8">The sequence shown here is derived from an EMBL/GenBank/DDBJ whole genome shotgun (WGS) entry which is preliminary data.</text>
</comment>
<evidence type="ECO:0000256" key="1">
    <source>
        <dbReference type="ARBA" id="ARBA00022723"/>
    </source>
</evidence>
<keyword evidence="3" id="KW-0862">Zinc</keyword>
<evidence type="ECO:0000256" key="3">
    <source>
        <dbReference type="ARBA" id="ARBA00022833"/>
    </source>
</evidence>
<keyword evidence="4 5" id="KW-0238">DNA-binding</keyword>
<evidence type="ECO:0000256" key="5">
    <source>
        <dbReference type="PROSITE-ProRule" id="PRU00309"/>
    </source>
</evidence>
<name>A0A9J6FH29_HAELO</name>
<gene>
    <name evidence="8" type="ORF">HPB48_002089</name>
</gene>
<dbReference type="VEuPathDB" id="VectorBase:HLOH_061138"/>
<dbReference type="Pfam" id="PF05485">
    <property type="entry name" value="THAP"/>
    <property type="match status" value="1"/>
</dbReference>
<evidence type="ECO:0000256" key="2">
    <source>
        <dbReference type="ARBA" id="ARBA00022771"/>
    </source>
</evidence>
<dbReference type="AlphaFoldDB" id="A0A9J6FH29"/>
<dbReference type="GO" id="GO:0008270">
    <property type="term" value="F:zinc ion binding"/>
    <property type="evidence" value="ECO:0007669"/>
    <property type="project" value="UniProtKB-KW"/>
</dbReference>
<dbReference type="InterPro" id="IPR006612">
    <property type="entry name" value="THAP_Znf"/>
</dbReference>
<reference evidence="8 9" key="1">
    <citation type="journal article" date="2020" name="Cell">
        <title>Large-Scale Comparative Analyses of Tick Genomes Elucidate Their Genetic Diversity and Vector Capacities.</title>
        <authorList>
            <consortium name="Tick Genome and Microbiome Consortium (TIGMIC)"/>
            <person name="Jia N."/>
            <person name="Wang J."/>
            <person name="Shi W."/>
            <person name="Du L."/>
            <person name="Sun Y."/>
            <person name="Zhan W."/>
            <person name="Jiang J.F."/>
            <person name="Wang Q."/>
            <person name="Zhang B."/>
            <person name="Ji P."/>
            <person name="Bell-Sakyi L."/>
            <person name="Cui X.M."/>
            <person name="Yuan T.T."/>
            <person name="Jiang B.G."/>
            <person name="Yang W.F."/>
            <person name="Lam T.T."/>
            <person name="Chang Q.C."/>
            <person name="Ding S.J."/>
            <person name="Wang X.J."/>
            <person name="Zhu J.G."/>
            <person name="Ruan X.D."/>
            <person name="Zhao L."/>
            <person name="Wei J.T."/>
            <person name="Ye R.Z."/>
            <person name="Que T.C."/>
            <person name="Du C.H."/>
            <person name="Zhou Y.H."/>
            <person name="Cheng J.X."/>
            <person name="Dai P.F."/>
            <person name="Guo W.B."/>
            <person name="Han X.H."/>
            <person name="Huang E.J."/>
            <person name="Li L.F."/>
            <person name="Wei W."/>
            <person name="Gao Y.C."/>
            <person name="Liu J.Z."/>
            <person name="Shao H.Z."/>
            <person name="Wang X."/>
            <person name="Wang C.C."/>
            <person name="Yang T.C."/>
            <person name="Huo Q.B."/>
            <person name="Li W."/>
            <person name="Chen H.Y."/>
            <person name="Chen S.E."/>
            <person name="Zhou L.G."/>
            <person name="Ni X.B."/>
            <person name="Tian J.H."/>
            <person name="Sheng Y."/>
            <person name="Liu T."/>
            <person name="Pan Y.S."/>
            <person name="Xia L.Y."/>
            <person name="Li J."/>
            <person name="Zhao F."/>
            <person name="Cao W.C."/>
        </authorList>
    </citation>
    <scope>NUCLEOTIDE SEQUENCE [LARGE SCALE GENOMIC DNA]</scope>
    <source>
        <strain evidence="8">HaeL-2018</strain>
    </source>
</reference>
<evidence type="ECO:0000256" key="4">
    <source>
        <dbReference type="ARBA" id="ARBA00023125"/>
    </source>
</evidence>
<keyword evidence="9" id="KW-1185">Reference proteome</keyword>
<evidence type="ECO:0000313" key="8">
    <source>
        <dbReference type="EMBL" id="KAH9362111.1"/>
    </source>
</evidence>
<evidence type="ECO:0000256" key="6">
    <source>
        <dbReference type="SAM" id="MobiDB-lite"/>
    </source>
</evidence>
<dbReference type="Proteomes" id="UP000821853">
    <property type="component" value="Chromosome 1"/>
</dbReference>
<proteinExistence type="predicted"/>
<feature type="region of interest" description="Disordered" evidence="6">
    <location>
        <begin position="1"/>
        <end position="51"/>
    </location>
</feature>
<dbReference type="SMART" id="SM00980">
    <property type="entry name" value="THAP"/>
    <property type="match status" value="1"/>
</dbReference>
<evidence type="ECO:0000313" key="9">
    <source>
        <dbReference type="Proteomes" id="UP000821853"/>
    </source>
</evidence>
<accession>A0A9J6FH29</accession>
<feature type="compositionally biased region" description="Basic and acidic residues" evidence="6">
    <location>
        <begin position="1"/>
        <end position="12"/>
    </location>
</feature>
<keyword evidence="1" id="KW-0479">Metal-binding</keyword>
<dbReference type="SUPFAM" id="SSF57716">
    <property type="entry name" value="Glucocorticoid receptor-like (DNA-binding domain)"/>
    <property type="match status" value="1"/>
</dbReference>
<dbReference type="PROSITE" id="PS50950">
    <property type="entry name" value="ZF_THAP"/>
    <property type="match status" value="1"/>
</dbReference>
<feature type="domain" description="THAP-type" evidence="7">
    <location>
        <begin position="94"/>
        <end position="175"/>
    </location>
</feature>
<evidence type="ECO:0000259" key="7">
    <source>
        <dbReference type="PROSITE" id="PS50950"/>
    </source>
</evidence>
<sequence length="205" mass="22542">MASHGDSPDHKRSGSGHPGKPPKKKAKITLGAEDDFKMDASSSSQSEVQAPSLTPQAILGVLGELNVVPDHIYHPQMFFRAPVIKGSARQSWQSPECCIVGDCPSNTIKADGLWLFEFPCPLKETSLRAAWVESVPIDPEARAPHLCFRHFARDDLVYQGHRVVGIKNNAVPSVNLPTQVTGEPSRFTANKSCKKTYSLRSRKRQ</sequence>
<protein>
    <recommendedName>
        <fullName evidence="7">THAP-type domain-containing protein</fullName>
    </recommendedName>
</protein>
<dbReference type="EMBL" id="JABSTR010000001">
    <property type="protein sequence ID" value="KAH9362111.1"/>
    <property type="molecule type" value="Genomic_DNA"/>
</dbReference>
<organism evidence="8 9">
    <name type="scientific">Haemaphysalis longicornis</name>
    <name type="common">Bush tick</name>
    <dbReference type="NCBI Taxonomy" id="44386"/>
    <lineage>
        <taxon>Eukaryota</taxon>
        <taxon>Metazoa</taxon>
        <taxon>Ecdysozoa</taxon>
        <taxon>Arthropoda</taxon>
        <taxon>Chelicerata</taxon>
        <taxon>Arachnida</taxon>
        <taxon>Acari</taxon>
        <taxon>Parasitiformes</taxon>
        <taxon>Ixodida</taxon>
        <taxon>Ixodoidea</taxon>
        <taxon>Ixodidae</taxon>
        <taxon>Haemaphysalinae</taxon>
        <taxon>Haemaphysalis</taxon>
    </lineage>
</organism>
<dbReference type="GO" id="GO:0003677">
    <property type="term" value="F:DNA binding"/>
    <property type="evidence" value="ECO:0007669"/>
    <property type="project" value="UniProtKB-UniRule"/>
</dbReference>